<dbReference type="EMBL" id="ACDX02000020">
    <property type="protein sequence ID" value="EFC87433.1"/>
    <property type="molecule type" value="Genomic_DNA"/>
</dbReference>
<protein>
    <submittedName>
        <fullName evidence="1">Uncharacterized protein</fullName>
    </submittedName>
</protein>
<proteinExistence type="predicted"/>
<dbReference type="AlphaFoldDB" id="D2ZZS2"/>
<evidence type="ECO:0000313" key="1">
    <source>
        <dbReference type="EMBL" id="EFC87433.1"/>
    </source>
</evidence>
<comment type="caution">
    <text evidence="1">The sequence shown here is derived from an EMBL/GenBank/DDBJ whole genome shotgun (WGS) entry which is preliminary data.</text>
</comment>
<dbReference type="Proteomes" id="UP000003344">
    <property type="component" value="Unassembled WGS sequence"/>
</dbReference>
<evidence type="ECO:0000313" key="2">
    <source>
        <dbReference type="Proteomes" id="UP000003344"/>
    </source>
</evidence>
<reference evidence="1 2" key="1">
    <citation type="submission" date="2009-10" db="EMBL/GenBank/DDBJ databases">
        <authorList>
            <person name="Weinstock G."/>
            <person name="Sodergren E."/>
            <person name="Clifton S."/>
            <person name="Fulton L."/>
            <person name="Fulton B."/>
            <person name="Courtney L."/>
            <person name="Fronick C."/>
            <person name="Harrison M."/>
            <person name="Strong C."/>
            <person name="Farmer C."/>
            <person name="Delahaunty K."/>
            <person name="Markovic C."/>
            <person name="Hall O."/>
            <person name="Minx P."/>
            <person name="Tomlinson C."/>
            <person name="Mitreva M."/>
            <person name="Nelson J."/>
            <person name="Hou S."/>
            <person name="Wollam A."/>
            <person name="Pepin K.H."/>
            <person name="Johnson M."/>
            <person name="Bhonagiri V."/>
            <person name="Nash W.E."/>
            <person name="Warren W."/>
            <person name="Chinwalla A."/>
            <person name="Mardis E.R."/>
            <person name="Wilson R.K."/>
        </authorList>
    </citation>
    <scope>NUCLEOTIDE SEQUENCE [LARGE SCALE GENOMIC DNA]</scope>
    <source>
        <strain evidence="2">ATCC 25996 / DSM 4631 / NCTC 10774 / M26</strain>
    </source>
</reference>
<organism evidence="1 2">
    <name type="scientific">Neisseria mucosa (strain ATCC 25996 / DSM 4631 / NCTC 10774 / M26)</name>
    <dbReference type="NCBI Taxonomy" id="546266"/>
    <lineage>
        <taxon>Bacteria</taxon>
        <taxon>Pseudomonadati</taxon>
        <taxon>Pseudomonadota</taxon>
        <taxon>Betaproteobacteria</taxon>
        <taxon>Neisseriales</taxon>
        <taxon>Neisseriaceae</taxon>
        <taxon>Neisseria</taxon>
    </lineage>
</organism>
<dbReference type="STRING" id="546266.NEIMUCOT_06154"/>
<sequence>MLSAKISFAILISLSVSLRQRLLIPCPCYFHDDPGRLKTVILPYQSFSYVYNRYCPILPALFAPTSSQTLQHEGRLKFFRRPFEPVKLLS</sequence>
<gene>
    <name evidence="1" type="ORF">NEIMUCOT_06154</name>
</gene>
<accession>D2ZZS2</accession>
<name>D2ZZS2_NEIM2</name>